<proteinExistence type="predicted"/>
<keyword evidence="1" id="KW-0812">Transmembrane</keyword>
<feature type="transmembrane region" description="Helical" evidence="1">
    <location>
        <begin position="337"/>
        <end position="359"/>
    </location>
</feature>
<organism evidence="2">
    <name type="scientific">Rhizophora mucronata</name>
    <name type="common">Asiatic mangrove</name>
    <dbReference type="NCBI Taxonomy" id="61149"/>
    <lineage>
        <taxon>Eukaryota</taxon>
        <taxon>Viridiplantae</taxon>
        <taxon>Streptophyta</taxon>
        <taxon>Embryophyta</taxon>
        <taxon>Tracheophyta</taxon>
        <taxon>Spermatophyta</taxon>
        <taxon>Magnoliopsida</taxon>
        <taxon>eudicotyledons</taxon>
        <taxon>Gunneridae</taxon>
        <taxon>Pentapetalae</taxon>
        <taxon>rosids</taxon>
        <taxon>fabids</taxon>
        <taxon>Malpighiales</taxon>
        <taxon>Rhizophoraceae</taxon>
        <taxon>Rhizophora</taxon>
    </lineage>
</organism>
<dbReference type="Gene3D" id="1.20.1280.50">
    <property type="match status" value="1"/>
</dbReference>
<dbReference type="InterPro" id="IPR036047">
    <property type="entry name" value="F-box-like_dom_sf"/>
</dbReference>
<keyword evidence="1" id="KW-0472">Membrane</keyword>
<dbReference type="SUPFAM" id="SSF81383">
    <property type="entry name" value="F-box domain"/>
    <property type="match status" value="1"/>
</dbReference>
<keyword evidence="1" id="KW-1133">Transmembrane helix</keyword>
<evidence type="ECO:0000313" key="2">
    <source>
        <dbReference type="EMBL" id="MBX36039.1"/>
    </source>
</evidence>
<dbReference type="PANTHER" id="PTHR33736">
    <property type="entry name" value="F-BOX PROTEIN-RELATED"/>
    <property type="match status" value="1"/>
</dbReference>
<dbReference type="PANTHER" id="PTHR33736:SF13">
    <property type="entry name" value="OS11G0155100 PROTEIN"/>
    <property type="match status" value="1"/>
</dbReference>
<name>A0A2P2N0M6_RHIMU</name>
<sequence>MALSSNVLSPPPPLPSCLLTTSDGDSSSSSCCSISAVHPDILLAHILPRLDGPTLAAAACATTELNLLASHEDLWTELCRSTWPSTEEQRLRQIISTFPDGPRSFFYDSFPLLSNMDPTAASIRCPADPNRPSELVSAVDIYYRNKLIFTKVLETETLSAWFRYSPFRIDMLDPKDTCPTPIQQPQTEEGCRQVAEELTLSWILIDPGVPRAMNLSSHRPVLVQRHWLSGEVHARFEAIVGGGERGSSSEKVGFGMVVTCGGGAQGRGMHVREVSLQAEDMDGMISNGKDSLGILERAFEGKKGIRGRSGEEGKRRHHMFQEMKRERKERKLRREDTLDMLCVAFGVLSLLVSLGVFFLHR</sequence>
<accession>A0A2P2N0M6</accession>
<protein>
    <submittedName>
        <fullName evidence="2">Uncharacterized protein</fullName>
    </submittedName>
</protein>
<dbReference type="AlphaFoldDB" id="A0A2P2N0M6"/>
<dbReference type="InterPro" id="IPR045283">
    <property type="entry name" value="AT3G44326-like"/>
</dbReference>
<dbReference type="EMBL" id="GGEC01055555">
    <property type="protein sequence ID" value="MBX36039.1"/>
    <property type="molecule type" value="Transcribed_RNA"/>
</dbReference>
<reference evidence="2" key="1">
    <citation type="submission" date="2018-02" db="EMBL/GenBank/DDBJ databases">
        <title>Rhizophora mucronata_Transcriptome.</title>
        <authorList>
            <person name="Meera S.P."/>
            <person name="Sreeshan A."/>
            <person name="Augustine A."/>
        </authorList>
    </citation>
    <scope>NUCLEOTIDE SEQUENCE</scope>
    <source>
        <tissue evidence="2">Leaf</tissue>
    </source>
</reference>
<evidence type="ECO:0000256" key="1">
    <source>
        <dbReference type="SAM" id="Phobius"/>
    </source>
</evidence>